<dbReference type="PANTHER" id="PTHR46610">
    <property type="entry name" value="OS05G0181300 PROTEIN"/>
    <property type="match status" value="1"/>
</dbReference>
<dbReference type="PANTHER" id="PTHR46610:SF20">
    <property type="entry name" value="OS05G0181300 PROTEIN"/>
    <property type="match status" value="1"/>
</dbReference>
<gene>
    <name evidence="2" type="ORF">Taro_024258</name>
</gene>
<evidence type="ECO:0000256" key="1">
    <source>
        <dbReference type="SAM" id="Phobius"/>
    </source>
</evidence>
<protein>
    <submittedName>
        <fullName evidence="2">Uncharacterized protein</fullName>
    </submittedName>
</protein>
<proteinExistence type="predicted"/>
<keyword evidence="1" id="KW-0812">Transmembrane</keyword>
<feature type="non-terminal residue" evidence="2">
    <location>
        <position position="211"/>
    </location>
</feature>
<dbReference type="AlphaFoldDB" id="A0A843UZU2"/>
<reference evidence="2" key="1">
    <citation type="submission" date="2017-07" db="EMBL/GenBank/DDBJ databases">
        <title>Taro Niue Genome Assembly and Annotation.</title>
        <authorList>
            <person name="Atibalentja N."/>
            <person name="Keating K."/>
            <person name="Fields C.J."/>
        </authorList>
    </citation>
    <scope>NUCLEOTIDE SEQUENCE</scope>
    <source>
        <strain evidence="2">Niue_2</strain>
        <tissue evidence="2">Leaf</tissue>
    </source>
</reference>
<evidence type="ECO:0000313" key="3">
    <source>
        <dbReference type="Proteomes" id="UP000652761"/>
    </source>
</evidence>
<feature type="transmembrane region" description="Helical" evidence="1">
    <location>
        <begin position="112"/>
        <end position="132"/>
    </location>
</feature>
<comment type="caution">
    <text evidence="2">The sequence shown here is derived from an EMBL/GenBank/DDBJ whole genome shotgun (WGS) entry which is preliminary data.</text>
</comment>
<accession>A0A843UZU2</accession>
<organism evidence="2 3">
    <name type="scientific">Colocasia esculenta</name>
    <name type="common">Wild taro</name>
    <name type="synonym">Arum esculentum</name>
    <dbReference type="NCBI Taxonomy" id="4460"/>
    <lineage>
        <taxon>Eukaryota</taxon>
        <taxon>Viridiplantae</taxon>
        <taxon>Streptophyta</taxon>
        <taxon>Embryophyta</taxon>
        <taxon>Tracheophyta</taxon>
        <taxon>Spermatophyta</taxon>
        <taxon>Magnoliopsida</taxon>
        <taxon>Liliopsida</taxon>
        <taxon>Araceae</taxon>
        <taxon>Aroideae</taxon>
        <taxon>Colocasieae</taxon>
        <taxon>Colocasia</taxon>
    </lineage>
</organism>
<dbReference type="Proteomes" id="UP000652761">
    <property type="component" value="Unassembled WGS sequence"/>
</dbReference>
<dbReference type="InterPro" id="IPR045501">
    <property type="entry name" value="DUF6490"/>
</dbReference>
<keyword evidence="1" id="KW-1133">Transmembrane helix</keyword>
<feature type="transmembrane region" description="Helical" evidence="1">
    <location>
        <begin position="85"/>
        <end position="106"/>
    </location>
</feature>
<feature type="non-terminal residue" evidence="2">
    <location>
        <position position="1"/>
    </location>
</feature>
<name>A0A843UZU2_COLES</name>
<dbReference type="EMBL" id="NMUH01001364">
    <property type="protein sequence ID" value="MQL91642.1"/>
    <property type="molecule type" value="Genomic_DNA"/>
</dbReference>
<dbReference type="Pfam" id="PF20100">
    <property type="entry name" value="DUF6490"/>
    <property type="match status" value="1"/>
</dbReference>
<feature type="transmembrane region" description="Helical" evidence="1">
    <location>
        <begin position="152"/>
        <end position="171"/>
    </location>
</feature>
<keyword evidence="3" id="KW-1185">Reference proteome</keyword>
<sequence>ITSLPGCRALTPVVSGKCSHGGREDSLATHTPKCSGSFLVLPPTVGTASAEKVMATVLPQSPGPEQPLLNPACNNTGCARRDRPFTFCCSCAFALCVLCNAAAEFIYRVRNPWEVCLTTGVSIYMLFLYGAVGASDRALPEAARREKRGLRFAIWALATLLNFVISLRAAPMVPMPVLLGMWSLVVVVACAGLRLLVCGTPTDGSQLEDAV</sequence>
<evidence type="ECO:0000313" key="2">
    <source>
        <dbReference type="EMBL" id="MQL91642.1"/>
    </source>
</evidence>
<keyword evidence="1" id="KW-0472">Membrane</keyword>
<feature type="transmembrane region" description="Helical" evidence="1">
    <location>
        <begin position="177"/>
        <end position="197"/>
    </location>
</feature>